<organism evidence="1 2">
    <name type="scientific">Candidatus Thiomargarita nelsonii</name>
    <dbReference type="NCBI Taxonomy" id="1003181"/>
    <lineage>
        <taxon>Bacteria</taxon>
        <taxon>Pseudomonadati</taxon>
        <taxon>Pseudomonadota</taxon>
        <taxon>Gammaproteobacteria</taxon>
        <taxon>Thiotrichales</taxon>
        <taxon>Thiotrichaceae</taxon>
        <taxon>Thiomargarita</taxon>
    </lineage>
</organism>
<gene>
    <name evidence="1" type="ORF">PN36_27825</name>
</gene>
<proteinExistence type="predicted"/>
<evidence type="ECO:0000313" key="2">
    <source>
        <dbReference type="Proteomes" id="UP000030428"/>
    </source>
</evidence>
<keyword evidence="2" id="KW-1185">Reference proteome</keyword>
<accession>A0A0A6RPS9</accession>
<protein>
    <submittedName>
        <fullName evidence="1">Uncharacterized protein</fullName>
    </submittedName>
</protein>
<sequence>MGRTLRLLKYQDVIYFIKSINGMIDEKNEAKGYVLNGKGQVWIELVENAIDEYETEDIEKLHDALGASPKTFICLDVSRNPGSGRLAIDVAEAFSQRWHSVVDDLYENIYTSNDLHSLQRKGGEL</sequence>
<evidence type="ECO:0000313" key="1">
    <source>
        <dbReference type="EMBL" id="KHD05861.1"/>
    </source>
</evidence>
<comment type="caution">
    <text evidence="1">The sequence shown here is derived from an EMBL/GenBank/DDBJ whole genome shotgun (WGS) entry which is preliminary data.</text>
</comment>
<dbReference type="AlphaFoldDB" id="A0A0A6RPS9"/>
<name>A0A0A6RPS9_9GAMM</name>
<dbReference type="EMBL" id="JSZA02000174">
    <property type="protein sequence ID" value="KHD05861.1"/>
    <property type="molecule type" value="Genomic_DNA"/>
</dbReference>
<reference evidence="1 2" key="1">
    <citation type="journal article" date="2016" name="Front. Microbiol.">
        <title>Single-Cell (Meta-)Genomics of a Dimorphic Candidatus Thiomargarita nelsonii Reveals Genomic Plasticity.</title>
        <authorList>
            <person name="Flood B.E."/>
            <person name="Fliss P."/>
            <person name="Jones D.S."/>
            <person name="Dick G.J."/>
            <person name="Jain S."/>
            <person name="Kaster A.K."/>
            <person name="Winkel M."/>
            <person name="Mussmann M."/>
            <person name="Bailey J."/>
        </authorList>
    </citation>
    <scope>NUCLEOTIDE SEQUENCE [LARGE SCALE GENOMIC DNA]</scope>
    <source>
        <strain evidence="1">Hydrate Ridge</strain>
    </source>
</reference>
<dbReference type="Proteomes" id="UP000030428">
    <property type="component" value="Unassembled WGS sequence"/>
</dbReference>